<keyword evidence="1" id="KW-1133">Transmembrane helix</keyword>
<keyword evidence="1" id="KW-0812">Transmembrane</keyword>
<reference evidence="2 3" key="1">
    <citation type="submission" date="2019-04" db="EMBL/GenBank/DDBJ databases">
        <title>High contiguity whole genome sequence and gene annotation resource for two Venturia nashicola isolates.</title>
        <authorList>
            <person name="Prokchorchik M."/>
            <person name="Won K."/>
            <person name="Lee Y."/>
            <person name="Choi E.D."/>
            <person name="Segonzac C."/>
            <person name="Sohn K.H."/>
        </authorList>
    </citation>
    <scope>NUCLEOTIDE SEQUENCE [LARGE SCALE GENOMIC DNA]</scope>
    <source>
        <strain evidence="2 3">PRI2</strain>
    </source>
</reference>
<keyword evidence="1" id="KW-0472">Membrane</keyword>
<evidence type="ECO:0000313" key="3">
    <source>
        <dbReference type="Proteomes" id="UP000298493"/>
    </source>
</evidence>
<sequence length="378" mass="42655">MSLLNVVPPSRLKRRARLMLQKADIWWPQEALHRSVGIPESSATLTSDTASIPEYFHSNLRERRHSKPYHQTTLLKTVSQPKDVQRQPFPSKPPIATPICLGFFGPARRLASATVSSRITLRVYHTMRHLYSNIFNRAPELPGSSSSSSSSSSKNPISSKAWPWLSLLFGAIWVVPMIFVLSLSFREHIVGRSIGCLKQSSKKCQLDLHAVTQIQQSQTLAKSDEEAQAGLQIAAKSLEAWFCFICASLVWTVLKQLAGQDDTDALPVGYLHVHTKCQDLRLLPKLAWGRRRDASRARGRDRIRLYLFIAFLTCICILCNCMKTHLFDTLHTRFTPVTHVTHVASMPHIYTTSLALVSLHSRGMGLGSLRIFRWIDYS</sequence>
<dbReference type="Proteomes" id="UP000298493">
    <property type="component" value="Unassembled WGS sequence"/>
</dbReference>
<evidence type="ECO:0000313" key="2">
    <source>
        <dbReference type="EMBL" id="TID18921.1"/>
    </source>
</evidence>
<feature type="transmembrane region" description="Helical" evidence="1">
    <location>
        <begin position="305"/>
        <end position="327"/>
    </location>
</feature>
<comment type="caution">
    <text evidence="2">The sequence shown here is derived from an EMBL/GenBank/DDBJ whole genome shotgun (WGS) entry which is preliminary data.</text>
</comment>
<dbReference type="AlphaFoldDB" id="A0A4Z1PBF4"/>
<feature type="transmembrane region" description="Helical" evidence="1">
    <location>
        <begin position="161"/>
        <end position="183"/>
    </location>
</feature>
<name>A0A4Z1PBF4_9PEZI</name>
<dbReference type="EMBL" id="SNSC02000013">
    <property type="protein sequence ID" value="TID18921.1"/>
    <property type="molecule type" value="Genomic_DNA"/>
</dbReference>
<proteinExistence type="predicted"/>
<accession>A0A4Z1PBF4</accession>
<feature type="transmembrane region" description="Helical" evidence="1">
    <location>
        <begin position="347"/>
        <end position="372"/>
    </location>
</feature>
<keyword evidence="3" id="KW-1185">Reference proteome</keyword>
<organism evidence="2 3">
    <name type="scientific">Venturia nashicola</name>
    <dbReference type="NCBI Taxonomy" id="86259"/>
    <lineage>
        <taxon>Eukaryota</taxon>
        <taxon>Fungi</taxon>
        <taxon>Dikarya</taxon>
        <taxon>Ascomycota</taxon>
        <taxon>Pezizomycotina</taxon>
        <taxon>Dothideomycetes</taxon>
        <taxon>Pleosporomycetidae</taxon>
        <taxon>Venturiales</taxon>
        <taxon>Venturiaceae</taxon>
        <taxon>Venturia</taxon>
    </lineage>
</organism>
<gene>
    <name evidence="2" type="ORF">E6O75_ATG06042</name>
</gene>
<protein>
    <submittedName>
        <fullName evidence="2">Uncharacterized protein</fullName>
    </submittedName>
</protein>
<evidence type="ECO:0000256" key="1">
    <source>
        <dbReference type="SAM" id="Phobius"/>
    </source>
</evidence>